<evidence type="ECO:0000313" key="1">
    <source>
        <dbReference type="EMBL" id="RNA25875.1"/>
    </source>
</evidence>
<proteinExistence type="predicted"/>
<dbReference type="EMBL" id="REGN01002842">
    <property type="protein sequence ID" value="RNA25875.1"/>
    <property type="molecule type" value="Genomic_DNA"/>
</dbReference>
<keyword evidence="2" id="KW-1185">Reference proteome</keyword>
<reference evidence="1 2" key="1">
    <citation type="journal article" date="2018" name="Sci. Rep.">
        <title>Genomic signatures of local adaptation to the degree of environmental predictability in rotifers.</title>
        <authorList>
            <person name="Franch-Gras L."/>
            <person name="Hahn C."/>
            <person name="Garcia-Roger E.M."/>
            <person name="Carmona M.J."/>
            <person name="Serra M."/>
            <person name="Gomez A."/>
        </authorList>
    </citation>
    <scope>NUCLEOTIDE SEQUENCE [LARGE SCALE GENOMIC DNA]</scope>
    <source>
        <strain evidence="1">HYR1</strain>
    </source>
</reference>
<gene>
    <name evidence="1" type="ORF">BpHYR1_035477</name>
</gene>
<organism evidence="1 2">
    <name type="scientific">Brachionus plicatilis</name>
    <name type="common">Marine rotifer</name>
    <name type="synonym">Brachionus muelleri</name>
    <dbReference type="NCBI Taxonomy" id="10195"/>
    <lineage>
        <taxon>Eukaryota</taxon>
        <taxon>Metazoa</taxon>
        <taxon>Spiralia</taxon>
        <taxon>Gnathifera</taxon>
        <taxon>Rotifera</taxon>
        <taxon>Eurotatoria</taxon>
        <taxon>Monogononta</taxon>
        <taxon>Pseudotrocha</taxon>
        <taxon>Ploima</taxon>
        <taxon>Brachionidae</taxon>
        <taxon>Brachionus</taxon>
    </lineage>
</organism>
<dbReference type="AlphaFoldDB" id="A0A3M7RRA8"/>
<accession>A0A3M7RRA8</accession>
<protein>
    <submittedName>
        <fullName evidence="1">Uncharacterized protein</fullName>
    </submittedName>
</protein>
<name>A0A3M7RRA8_BRAPC</name>
<comment type="caution">
    <text evidence="1">The sequence shown here is derived from an EMBL/GenBank/DDBJ whole genome shotgun (WGS) entry which is preliminary data.</text>
</comment>
<sequence>MVTRNETLSNKFGRFLFSSIILITTIKNDINIYSLNVNSEGDSNELSNDIFIYVKTYGQVLKSIFFRMIEKNNLFRILSRFKKKKIGFIYEILSIKEQQLFIGFAIFGTLGDWVIISNKVSIQILFLNLFKILTSIKGLATAISVTIPNYPEVDDVLKRKGGDKGHLEV</sequence>
<evidence type="ECO:0000313" key="2">
    <source>
        <dbReference type="Proteomes" id="UP000276133"/>
    </source>
</evidence>
<dbReference type="Proteomes" id="UP000276133">
    <property type="component" value="Unassembled WGS sequence"/>
</dbReference>